<dbReference type="GO" id="GO:0000166">
    <property type="term" value="F:nucleotide binding"/>
    <property type="evidence" value="ECO:0007669"/>
    <property type="project" value="UniProtKB-KW"/>
</dbReference>
<dbReference type="Pfam" id="PF01966">
    <property type="entry name" value="HD"/>
    <property type="match status" value="1"/>
</dbReference>
<reference evidence="3 4" key="1">
    <citation type="submission" date="2017-09" db="EMBL/GenBank/DDBJ databases">
        <title>Large-scale bioinformatics analysis of Bacillus genomes uncovers conserved roles of natural products in bacterial physiology.</title>
        <authorList>
            <consortium name="Agbiome Team Llc"/>
            <person name="Bleich R.M."/>
            <person name="Grubbs K.J."/>
            <person name="Santa Maria K.C."/>
            <person name="Allen S.E."/>
            <person name="Farag S."/>
            <person name="Shank E.A."/>
            <person name="Bowers A."/>
        </authorList>
    </citation>
    <scope>NUCLEOTIDE SEQUENCE [LARGE SCALE GENOMIC DNA]</scope>
    <source>
        <strain evidence="3 4">AFS094940</strain>
    </source>
</reference>
<dbReference type="CDD" id="cd00077">
    <property type="entry name" value="HDc"/>
    <property type="match status" value="1"/>
</dbReference>
<comment type="caution">
    <text evidence="3">The sequence shown here is derived from an EMBL/GenBank/DDBJ whole genome shotgun (WGS) entry which is preliminary data.</text>
</comment>
<sequence length="332" mass="38645">MTEFMMLIGIPASGKSSLAKELAEEKNAIIVSSDTTREMFNFQDGDEEDNKKVFSAMINAAKAYLEKGLNVIFDATNISRKKRIAILQQLKYLKDVKKHAYYVNTAYETAVRSAEVRERHVPKGVVKRMFMNLQMPIYEEGWDKITIIRRDKHKYTTQERMRITKLIQQSTEHDELMEALSRLIPDIANILNYAQDSTYHSFSVSRHTFHVYENVKDNTQDMYEIERLNMLWVAVLHDIGKRFCKSFKSRQGEATRHANFIGHENVGAQLACDILKSMDYSDDRIIEICKYVQLHMVLLNASEKGRNRWKKFLGEESFANLEMIREADVQAH</sequence>
<organism evidence="3 4">
    <name type="scientific">Bacillus thuringiensis</name>
    <dbReference type="NCBI Taxonomy" id="1428"/>
    <lineage>
        <taxon>Bacteria</taxon>
        <taxon>Bacillati</taxon>
        <taxon>Bacillota</taxon>
        <taxon>Bacilli</taxon>
        <taxon>Bacillales</taxon>
        <taxon>Bacillaceae</taxon>
        <taxon>Bacillus</taxon>
        <taxon>Bacillus cereus group</taxon>
    </lineage>
</organism>
<gene>
    <name evidence="3" type="ORF">CON01_00785</name>
</gene>
<evidence type="ECO:0000313" key="3">
    <source>
        <dbReference type="EMBL" id="PED16417.1"/>
    </source>
</evidence>
<dbReference type="SUPFAM" id="SSF109604">
    <property type="entry name" value="HD-domain/PDEase-like"/>
    <property type="match status" value="1"/>
</dbReference>
<dbReference type="SUPFAM" id="SSF52540">
    <property type="entry name" value="P-loop containing nucleoside triphosphate hydrolases"/>
    <property type="match status" value="1"/>
</dbReference>
<dbReference type="InterPro" id="IPR003607">
    <property type="entry name" value="HD/PDEase_dom"/>
</dbReference>
<proteinExistence type="predicted"/>
<dbReference type="EMBL" id="NVMD01000002">
    <property type="protein sequence ID" value="PED16417.1"/>
    <property type="molecule type" value="Genomic_DNA"/>
</dbReference>
<dbReference type="PANTHER" id="PTHR47545">
    <property type="entry name" value="MULTIFUNCTIONAL CCA PROTEIN"/>
    <property type="match status" value="1"/>
</dbReference>
<dbReference type="PANTHER" id="PTHR47545:SF1">
    <property type="entry name" value="MULTIFUNCTIONAL CCA PROTEIN"/>
    <property type="match status" value="1"/>
</dbReference>
<evidence type="ECO:0000256" key="1">
    <source>
        <dbReference type="ARBA" id="ARBA00022741"/>
    </source>
</evidence>
<dbReference type="Gene3D" id="3.40.50.300">
    <property type="entry name" value="P-loop containing nucleotide triphosphate hydrolases"/>
    <property type="match status" value="1"/>
</dbReference>
<feature type="domain" description="HD" evidence="2">
    <location>
        <begin position="200"/>
        <end position="297"/>
    </location>
</feature>
<evidence type="ECO:0000313" key="4">
    <source>
        <dbReference type="Proteomes" id="UP000220127"/>
    </source>
</evidence>
<protein>
    <recommendedName>
        <fullName evidence="2">HD domain-containing protein</fullName>
    </recommendedName>
</protein>
<name>A0A9X6U4U5_BACTU</name>
<dbReference type="Gene3D" id="1.10.3090.10">
    <property type="entry name" value="cca-adding enzyme, domain 2"/>
    <property type="match status" value="1"/>
</dbReference>
<dbReference type="Proteomes" id="UP000220127">
    <property type="component" value="Unassembled WGS sequence"/>
</dbReference>
<dbReference type="Pfam" id="PF13671">
    <property type="entry name" value="AAA_33"/>
    <property type="match status" value="1"/>
</dbReference>
<keyword evidence="1" id="KW-0547">Nucleotide-binding</keyword>
<evidence type="ECO:0000259" key="2">
    <source>
        <dbReference type="Pfam" id="PF01966"/>
    </source>
</evidence>
<dbReference type="InterPro" id="IPR006674">
    <property type="entry name" value="HD_domain"/>
</dbReference>
<dbReference type="InterPro" id="IPR027417">
    <property type="entry name" value="P-loop_NTPase"/>
</dbReference>
<dbReference type="RefSeq" id="WP_097877059.1">
    <property type="nucleotide sequence ID" value="NZ_NUIV01000047.1"/>
</dbReference>
<dbReference type="InterPro" id="IPR050124">
    <property type="entry name" value="tRNA_CCA-adding_enzyme"/>
</dbReference>
<dbReference type="AlphaFoldDB" id="A0A9X6U4U5"/>
<accession>A0A9X6U4U5</accession>